<comment type="caution">
    <text evidence="8">The sequence shown here is derived from an EMBL/GenBank/DDBJ whole genome shotgun (WGS) entry which is preliminary data.</text>
</comment>
<feature type="transmembrane region" description="Helical" evidence="6">
    <location>
        <begin position="292"/>
        <end position="313"/>
    </location>
</feature>
<feature type="transmembrane region" description="Helical" evidence="6">
    <location>
        <begin position="128"/>
        <end position="148"/>
    </location>
</feature>
<feature type="transmembrane region" description="Helical" evidence="6">
    <location>
        <begin position="155"/>
        <end position="175"/>
    </location>
</feature>
<organism evidence="8 9">
    <name type="scientific">Colletotrichum musicola</name>
    <dbReference type="NCBI Taxonomy" id="2175873"/>
    <lineage>
        <taxon>Eukaryota</taxon>
        <taxon>Fungi</taxon>
        <taxon>Dikarya</taxon>
        <taxon>Ascomycota</taxon>
        <taxon>Pezizomycotina</taxon>
        <taxon>Sordariomycetes</taxon>
        <taxon>Hypocreomycetidae</taxon>
        <taxon>Glomerellales</taxon>
        <taxon>Glomerellaceae</taxon>
        <taxon>Colletotrichum</taxon>
        <taxon>Colletotrichum orchidearum species complex</taxon>
    </lineage>
</organism>
<dbReference type="SUPFAM" id="SSF103473">
    <property type="entry name" value="MFS general substrate transporter"/>
    <property type="match status" value="1"/>
</dbReference>
<accession>A0A8H6JRS4</accession>
<evidence type="ECO:0000313" key="8">
    <source>
        <dbReference type="EMBL" id="KAF6817897.1"/>
    </source>
</evidence>
<feature type="transmembrane region" description="Helical" evidence="6">
    <location>
        <begin position="214"/>
        <end position="236"/>
    </location>
</feature>
<dbReference type="AlphaFoldDB" id="A0A8H6JRS4"/>
<keyword evidence="3 6" id="KW-1133">Transmembrane helix</keyword>
<feature type="transmembrane region" description="Helical" evidence="6">
    <location>
        <begin position="181"/>
        <end position="202"/>
    </location>
</feature>
<keyword evidence="4 6" id="KW-0472">Membrane</keyword>
<reference evidence="8" key="1">
    <citation type="journal article" date="2020" name="Phytopathology">
        <title>Genome Sequence Resources of Colletotrichum truncatum, C. plurivorum, C. musicola, and C. sojae: Four Species Pathogenic to Soybean (Glycine max).</title>
        <authorList>
            <person name="Rogerio F."/>
            <person name="Boufleur T.R."/>
            <person name="Ciampi-Guillardi M."/>
            <person name="Sukno S.A."/>
            <person name="Thon M.R."/>
            <person name="Massola Junior N.S."/>
            <person name="Baroncelli R."/>
        </authorList>
    </citation>
    <scope>NUCLEOTIDE SEQUENCE</scope>
    <source>
        <strain evidence="8">LFN0074</strain>
    </source>
</reference>
<feature type="transmembrane region" description="Helical" evidence="6">
    <location>
        <begin position="572"/>
        <end position="588"/>
    </location>
</feature>
<evidence type="ECO:0000256" key="4">
    <source>
        <dbReference type="ARBA" id="ARBA00023136"/>
    </source>
</evidence>
<dbReference type="InterPro" id="IPR020846">
    <property type="entry name" value="MFS_dom"/>
</dbReference>
<dbReference type="PANTHER" id="PTHR23501:SF43">
    <property type="entry name" value="MULTIDRUG TRANSPORTER, PUTATIVE (AFU_ORTHOLOGUE AFUA_6G03040)-RELATED"/>
    <property type="match status" value="1"/>
</dbReference>
<dbReference type="Pfam" id="PF07690">
    <property type="entry name" value="MFS_1"/>
    <property type="match status" value="1"/>
</dbReference>
<name>A0A8H6JRS4_9PEZI</name>
<dbReference type="GO" id="GO:0022857">
    <property type="term" value="F:transmembrane transporter activity"/>
    <property type="evidence" value="ECO:0007669"/>
    <property type="project" value="InterPro"/>
</dbReference>
<dbReference type="PRINTS" id="PR01036">
    <property type="entry name" value="TCRTETB"/>
</dbReference>
<dbReference type="Gene3D" id="1.20.1250.20">
    <property type="entry name" value="MFS general substrate transporter like domains"/>
    <property type="match status" value="1"/>
</dbReference>
<feature type="compositionally biased region" description="Polar residues" evidence="5">
    <location>
        <begin position="1"/>
        <end position="10"/>
    </location>
</feature>
<dbReference type="OrthoDB" id="440553at2759"/>
<evidence type="ECO:0000256" key="6">
    <source>
        <dbReference type="SAM" id="Phobius"/>
    </source>
</evidence>
<feature type="transmembrane region" description="Helical" evidence="6">
    <location>
        <begin position="325"/>
        <end position="348"/>
    </location>
</feature>
<dbReference type="EMBL" id="WIGM01000645">
    <property type="protein sequence ID" value="KAF6817897.1"/>
    <property type="molecule type" value="Genomic_DNA"/>
</dbReference>
<evidence type="ECO:0000256" key="3">
    <source>
        <dbReference type="ARBA" id="ARBA00022989"/>
    </source>
</evidence>
<dbReference type="Proteomes" id="UP000639643">
    <property type="component" value="Unassembled WGS sequence"/>
</dbReference>
<dbReference type="PANTHER" id="PTHR23501">
    <property type="entry name" value="MAJOR FACILITATOR SUPERFAMILY"/>
    <property type="match status" value="1"/>
</dbReference>
<evidence type="ECO:0000259" key="7">
    <source>
        <dbReference type="PROSITE" id="PS50850"/>
    </source>
</evidence>
<dbReference type="GO" id="GO:0005886">
    <property type="term" value="C:plasma membrane"/>
    <property type="evidence" value="ECO:0007669"/>
    <property type="project" value="TreeGrafter"/>
</dbReference>
<evidence type="ECO:0000313" key="9">
    <source>
        <dbReference type="Proteomes" id="UP000639643"/>
    </source>
</evidence>
<gene>
    <name evidence="8" type="ORF">CMUS01_12015</name>
</gene>
<keyword evidence="9" id="KW-1185">Reference proteome</keyword>
<sequence>MAGHTDSASPNAPLEMSAASVTSHQDGPNPDPKTAPDINPKPDADISQSRSQPAPGREAIQLGYEDPEPGLPTASETTPRVYITGWRLYAIISGLSLSLFLSMMETTIVSTSLVSITNALHGFEQRNWVVTSYLLTYTGFLVIFAKFSDILGRKFMILLALAVFIIFSIVCGVASSMVQLIIFRALQGVGASGIFSMVTVINPELVPSEKWGNVLAFTSLVIIVSSVLGPILGGVINDHGSWRWVFLLNAPAGAVATAILVFILPTSFPNLSRERGVRQPSMRDRLTKTSVARLDLLGAAILLSSSVLLVFGFEEAGSRYPWNSPAVISTIAIGGCLFLVFCACEYVVGKPRYPQEPVFPLRLMRDRQFVGLILVAFFTGPPFMTALVNLPQRFQAVNGLSPFRAGVHLLPFLLSSPLATAMSGQLATKWDVPPFYLLLFGASMQMLGIGLASSPAAETTRHLLGFEVIMGFGFGMTLATLLVYVPLLVDRADLAVSMGAVTQVRTLGGTIGLAVGATILNNQLATTLPRYLTPAEMQAVSNSVQNIETLRPETRNAVRSAFGEGYAHQLRSMLYFSSVVLLAITLLWERKLKRSRDMAGY</sequence>
<evidence type="ECO:0000256" key="5">
    <source>
        <dbReference type="SAM" id="MobiDB-lite"/>
    </source>
</evidence>
<feature type="transmembrane region" description="Helical" evidence="6">
    <location>
        <begin position="435"/>
        <end position="452"/>
    </location>
</feature>
<evidence type="ECO:0000256" key="1">
    <source>
        <dbReference type="ARBA" id="ARBA00004141"/>
    </source>
</evidence>
<protein>
    <submittedName>
        <fullName evidence="8">Major facilitator superfamily transporter</fullName>
    </submittedName>
</protein>
<dbReference type="InterPro" id="IPR036259">
    <property type="entry name" value="MFS_trans_sf"/>
</dbReference>
<comment type="subcellular location">
    <subcellularLocation>
        <location evidence="1">Membrane</location>
        <topology evidence="1">Multi-pass membrane protein</topology>
    </subcellularLocation>
</comment>
<feature type="transmembrane region" description="Helical" evidence="6">
    <location>
        <begin position="88"/>
        <end position="108"/>
    </location>
</feature>
<dbReference type="Gene3D" id="1.20.1720.10">
    <property type="entry name" value="Multidrug resistance protein D"/>
    <property type="match status" value="1"/>
</dbReference>
<dbReference type="InterPro" id="IPR011701">
    <property type="entry name" value="MFS"/>
</dbReference>
<feature type="transmembrane region" description="Helical" evidence="6">
    <location>
        <begin position="464"/>
        <end position="489"/>
    </location>
</feature>
<feature type="region of interest" description="Disordered" evidence="5">
    <location>
        <begin position="1"/>
        <end position="75"/>
    </location>
</feature>
<proteinExistence type="predicted"/>
<keyword evidence="2 6" id="KW-0812">Transmembrane</keyword>
<feature type="transmembrane region" description="Helical" evidence="6">
    <location>
        <begin position="248"/>
        <end position="271"/>
    </location>
</feature>
<dbReference type="PROSITE" id="PS50850">
    <property type="entry name" value="MFS"/>
    <property type="match status" value="1"/>
</dbReference>
<feature type="domain" description="Major facilitator superfamily (MFS) profile" evidence="7">
    <location>
        <begin position="91"/>
        <end position="595"/>
    </location>
</feature>
<feature type="transmembrane region" description="Helical" evidence="6">
    <location>
        <begin position="369"/>
        <end position="390"/>
    </location>
</feature>
<evidence type="ECO:0000256" key="2">
    <source>
        <dbReference type="ARBA" id="ARBA00022692"/>
    </source>
</evidence>